<feature type="non-terminal residue" evidence="2">
    <location>
        <position position="1"/>
    </location>
</feature>
<name>A0A8J4D6I6_9CHLO</name>
<protein>
    <submittedName>
        <fullName evidence="2">Uncharacterized protein</fullName>
    </submittedName>
</protein>
<dbReference type="Proteomes" id="UP000747110">
    <property type="component" value="Unassembled WGS sequence"/>
</dbReference>
<feature type="non-terminal residue" evidence="2">
    <location>
        <position position="124"/>
    </location>
</feature>
<feature type="region of interest" description="Disordered" evidence="1">
    <location>
        <begin position="1"/>
        <end position="54"/>
    </location>
</feature>
<organism evidence="2 3">
    <name type="scientific">Volvox reticuliferus</name>
    <dbReference type="NCBI Taxonomy" id="1737510"/>
    <lineage>
        <taxon>Eukaryota</taxon>
        <taxon>Viridiplantae</taxon>
        <taxon>Chlorophyta</taxon>
        <taxon>core chlorophytes</taxon>
        <taxon>Chlorophyceae</taxon>
        <taxon>CS clade</taxon>
        <taxon>Chlamydomonadales</taxon>
        <taxon>Volvocaceae</taxon>
        <taxon>Volvox</taxon>
    </lineage>
</organism>
<evidence type="ECO:0000313" key="2">
    <source>
        <dbReference type="EMBL" id="GIL93624.1"/>
    </source>
</evidence>
<dbReference type="AlphaFoldDB" id="A0A8J4D6I6"/>
<keyword evidence="3" id="KW-1185">Reference proteome</keyword>
<evidence type="ECO:0000313" key="3">
    <source>
        <dbReference type="Proteomes" id="UP000747110"/>
    </source>
</evidence>
<gene>
    <name evidence="2" type="ORF">Vretifemale_21021</name>
</gene>
<comment type="caution">
    <text evidence="2">The sequence shown here is derived from an EMBL/GenBank/DDBJ whole genome shotgun (WGS) entry which is preliminary data.</text>
</comment>
<feature type="compositionally biased region" description="Pro residues" evidence="1">
    <location>
        <begin position="45"/>
        <end position="54"/>
    </location>
</feature>
<proteinExistence type="predicted"/>
<sequence length="124" mass="12652">LRQRMLPHPPNPPAQPIAQPSGLDPSSRTSNTVPSFADVLRQPPQVRPWPPVPSSLAPFPPGVPQPVAPPPPPIPQEIATTAATAAVARKAAAKAAAAACKARASTTTSNIVTDPMGALAGVQQ</sequence>
<dbReference type="EMBL" id="BNCP01000135">
    <property type="protein sequence ID" value="GIL93624.1"/>
    <property type="molecule type" value="Genomic_DNA"/>
</dbReference>
<evidence type="ECO:0000256" key="1">
    <source>
        <dbReference type="SAM" id="MobiDB-lite"/>
    </source>
</evidence>
<accession>A0A8J4D6I6</accession>
<reference evidence="2" key="1">
    <citation type="journal article" date="2021" name="Proc. Natl. Acad. Sci. U.S.A.">
        <title>Three genomes in the algal genus Volvox reveal the fate of a haploid sex-determining region after a transition to homothallism.</title>
        <authorList>
            <person name="Yamamoto K."/>
            <person name="Hamaji T."/>
            <person name="Kawai-Toyooka H."/>
            <person name="Matsuzaki R."/>
            <person name="Takahashi F."/>
            <person name="Nishimura Y."/>
            <person name="Kawachi M."/>
            <person name="Noguchi H."/>
            <person name="Minakuchi Y."/>
            <person name="Umen J.G."/>
            <person name="Toyoda A."/>
            <person name="Nozaki H."/>
        </authorList>
    </citation>
    <scope>NUCLEOTIDE SEQUENCE</scope>
    <source>
        <strain evidence="2">NIES-3786</strain>
    </source>
</reference>
<feature type="compositionally biased region" description="Polar residues" evidence="1">
    <location>
        <begin position="24"/>
        <end position="34"/>
    </location>
</feature>